<dbReference type="PRINTS" id="PR00455">
    <property type="entry name" value="HTHTETR"/>
</dbReference>
<feature type="DNA-binding region" description="H-T-H motif" evidence="2">
    <location>
        <begin position="57"/>
        <end position="76"/>
    </location>
</feature>
<dbReference type="Pfam" id="PF17928">
    <property type="entry name" value="TetR_C_22"/>
    <property type="match status" value="1"/>
</dbReference>
<organism evidence="5 6">
    <name type="scientific">Leptospira hartskeerlii</name>
    <dbReference type="NCBI Taxonomy" id="2023177"/>
    <lineage>
        <taxon>Bacteria</taxon>
        <taxon>Pseudomonadati</taxon>
        <taxon>Spirochaetota</taxon>
        <taxon>Spirochaetia</taxon>
        <taxon>Leptospirales</taxon>
        <taxon>Leptospiraceae</taxon>
        <taxon>Leptospira</taxon>
    </lineage>
</organism>
<dbReference type="InterPro" id="IPR041674">
    <property type="entry name" value="TetR_C_22"/>
</dbReference>
<evidence type="ECO:0000256" key="3">
    <source>
        <dbReference type="SAM" id="MobiDB-lite"/>
    </source>
</evidence>
<evidence type="ECO:0000313" key="5">
    <source>
        <dbReference type="EMBL" id="PJZ27529.1"/>
    </source>
</evidence>
<keyword evidence="1 2" id="KW-0238">DNA-binding</keyword>
<feature type="region of interest" description="Disordered" evidence="3">
    <location>
        <begin position="1"/>
        <end position="28"/>
    </location>
</feature>
<keyword evidence="6" id="KW-1185">Reference proteome</keyword>
<comment type="caution">
    <text evidence="5">The sequence shown here is derived from an EMBL/GenBank/DDBJ whole genome shotgun (WGS) entry which is preliminary data.</text>
</comment>
<dbReference type="PANTHER" id="PTHR43479:SF11">
    <property type="entry name" value="ACREF_ENVCD OPERON REPRESSOR-RELATED"/>
    <property type="match status" value="1"/>
</dbReference>
<dbReference type="PROSITE" id="PS50977">
    <property type="entry name" value="HTH_TETR_2"/>
    <property type="match status" value="1"/>
</dbReference>
<proteinExistence type="predicted"/>
<dbReference type="SUPFAM" id="SSF46689">
    <property type="entry name" value="Homeodomain-like"/>
    <property type="match status" value="1"/>
</dbReference>
<evidence type="ECO:0000259" key="4">
    <source>
        <dbReference type="PROSITE" id="PS50977"/>
    </source>
</evidence>
<feature type="domain" description="HTH tetR-type" evidence="4">
    <location>
        <begin position="34"/>
        <end position="94"/>
    </location>
</feature>
<dbReference type="InterPro" id="IPR009057">
    <property type="entry name" value="Homeodomain-like_sf"/>
</dbReference>
<dbReference type="Proteomes" id="UP000232196">
    <property type="component" value="Unassembled WGS sequence"/>
</dbReference>
<dbReference type="InterPro" id="IPR050624">
    <property type="entry name" value="HTH-type_Tx_Regulator"/>
</dbReference>
<dbReference type="OrthoDB" id="9812993at2"/>
<accession>A0A2M9XIP8</accession>
<protein>
    <submittedName>
        <fullName evidence="5">AcrR family transcriptional regulator</fullName>
    </submittedName>
</protein>
<dbReference type="InterPro" id="IPR001647">
    <property type="entry name" value="HTH_TetR"/>
</dbReference>
<dbReference type="Pfam" id="PF00440">
    <property type="entry name" value="TetR_N"/>
    <property type="match status" value="1"/>
</dbReference>
<evidence type="ECO:0000256" key="1">
    <source>
        <dbReference type="ARBA" id="ARBA00023125"/>
    </source>
</evidence>
<gene>
    <name evidence="5" type="ORF">CH357_00185</name>
</gene>
<reference evidence="5 6" key="1">
    <citation type="submission" date="2017-07" db="EMBL/GenBank/DDBJ databases">
        <title>Leptospira spp. isolated from tropical soils.</title>
        <authorList>
            <person name="Thibeaux R."/>
            <person name="Iraola G."/>
            <person name="Ferres I."/>
            <person name="Bierque E."/>
            <person name="Girault D."/>
            <person name="Soupe-Gilbert M.-E."/>
            <person name="Picardeau M."/>
            <person name="Goarant C."/>
        </authorList>
    </citation>
    <scope>NUCLEOTIDE SEQUENCE [LARGE SCALE GENOMIC DNA]</scope>
    <source>
        <strain evidence="5 6">MCA1-C-A1</strain>
    </source>
</reference>
<dbReference type="GO" id="GO:0003677">
    <property type="term" value="F:DNA binding"/>
    <property type="evidence" value="ECO:0007669"/>
    <property type="project" value="UniProtKB-UniRule"/>
</dbReference>
<dbReference type="PANTHER" id="PTHR43479">
    <property type="entry name" value="ACREF/ENVCD OPERON REPRESSOR-RELATED"/>
    <property type="match status" value="1"/>
</dbReference>
<dbReference type="RefSeq" id="WP_100705261.1">
    <property type="nucleotide sequence ID" value="NZ_NPDL01000004.1"/>
</dbReference>
<sequence length="229" mass="26521">MPKIAKKKTQTSFKQKEKNSKLNLRKSPSQKRAIERVQYILDIVADLLDEVGTEGLTTNLIAQRAEIPIGSLYQYFPNKHAILKAVGQRHLERVNSMILNFLETHPGKTDWENLVDKLIDAFAQLYKSEPGFIPMWSNKNLDPELVSIDRENNRAIANFIAELFFGVIPWMKKKEEMMVMSRIMVEVSDSVLSRWLRERQDSALADGILQELKTMLKAYMNYYIQRGSK</sequence>
<dbReference type="Gene3D" id="1.10.357.10">
    <property type="entry name" value="Tetracycline Repressor, domain 2"/>
    <property type="match status" value="1"/>
</dbReference>
<evidence type="ECO:0000313" key="6">
    <source>
        <dbReference type="Proteomes" id="UP000232196"/>
    </source>
</evidence>
<evidence type="ECO:0000256" key="2">
    <source>
        <dbReference type="PROSITE-ProRule" id="PRU00335"/>
    </source>
</evidence>
<dbReference type="AlphaFoldDB" id="A0A2M9XIP8"/>
<dbReference type="EMBL" id="NPDN01000001">
    <property type="protein sequence ID" value="PJZ27529.1"/>
    <property type="molecule type" value="Genomic_DNA"/>
</dbReference>
<name>A0A2M9XIP8_9LEPT</name>